<dbReference type="InterPro" id="IPR001240">
    <property type="entry name" value="PRAI_dom"/>
</dbReference>
<dbReference type="PANTHER" id="PTHR22854">
    <property type="entry name" value="TRYPTOPHAN BIOSYNTHESIS PROTEIN"/>
    <property type="match status" value="1"/>
</dbReference>
<dbReference type="HAMAP" id="MF_00134_B">
    <property type="entry name" value="IGPS_B"/>
    <property type="match status" value="1"/>
</dbReference>
<dbReference type="CDD" id="cd00405">
    <property type="entry name" value="PRAI"/>
    <property type="match status" value="1"/>
</dbReference>
<dbReference type="AlphaFoldDB" id="K8WJ16"/>
<comment type="caution">
    <text evidence="19">The sequence shown here is derived from an EMBL/GenBank/DDBJ whole genome shotgun (WGS) entry which is preliminary data.</text>
</comment>
<dbReference type="PATRIC" id="fig|1141660.3.peg.1951"/>
<keyword evidence="8 15" id="KW-0210">Decarboxylase</keyword>
<reference evidence="19 20" key="1">
    <citation type="journal article" date="2012" name="BMC Genomics">
        <title>Comparative genomics of bacteria in the genus Providencia isolated from wild Drosophila melanogaster.</title>
        <authorList>
            <person name="Galac M.R."/>
            <person name="Lazzaro B.P."/>
        </authorList>
    </citation>
    <scope>NUCLEOTIDE SEQUENCE [LARGE SCALE GENOMIC DNA]</scope>
    <source>
        <strain evidence="19 20">DSM 19967</strain>
    </source>
</reference>
<evidence type="ECO:0000256" key="6">
    <source>
        <dbReference type="ARBA" id="ARBA00009847"/>
    </source>
</evidence>
<evidence type="ECO:0000256" key="10">
    <source>
        <dbReference type="ARBA" id="ARBA00023141"/>
    </source>
</evidence>
<dbReference type="Pfam" id="PF00697">
    <property type="entry name" value="PRAI"/>
    <property type="match status" value="1"/>
</dbReference>
<gene>
    <name evidence="15" type="primary">trpC</name>
    <name evidence="16" type="synonym">trpF</name>
    <name evidence="19" type="ORF">OO7_09782</name>
</gene>
<comment type="pathway">
    <text evidence="3 16">Amino-acid biosynthesis; L-tryptophan biosynthesis; L-tryptophan from chorismate: step 3/5.</text>
</comment>
<evidence type="ECO:0000256" key="9">
    <source>
        <dbReference type="ARBA" id="ARBA00022822"/>
    </source>
</evidence>
<dbReference type="InterPro" id="IPR001468">
    <property type="entry name" value="Indole-3-GlycerolPSynthase_CS"/>
</dbReference>
<accession>K8WJ16</accession>
<keyword evidence="12 15" id="KW-0456">Lyase</keyword>
<protein>
    <recommendedName>
        <fullName evidence="15 16">Multifunctional fusion protein</fullName>
    </recommendedName>
    <domain>
        <recommendedName>
            <fullName evidence="15">Indole-3-glycerol phosphate synthase</fullName>
            <shortName evidence="15">IGPS</shortName>
            <ecNumber evidence="15">4.1.1.48</ecNumber>
        </recommendedName>
    </domain>
    <domain>
        <recommendedName>
            <fullName evidence="16">N-(5'-phosphoribosyl)anthranilate isomerase</fullName>
            <shortName evidence="16">PRAI</shortName>
            <ecNumber evidence="16">5.3.1.24</ecNumber>
        </recommendedName>
    </domain>
</protein>
<dbReference type="HAMAP" id="MF_00135">
    <property type="entry name" value="PRAI"/>
    <property type="match status" value="1"/>
</dbReference>
<dbReference type="Gene3D" id="3.20.20.70">
    <property type="entry name" value="Aldolase class I"/>
    <property type="match status" value="2"/>
</dbReference>
<dbReference type="OrthoDB" id="9804217at2"/>
<evidence type="ECO:0000256" key="15">
    <source>
        <dbReference type="HAMAP-Rule" id="MF_00134"/>
    </source>
</evidence>
<dbReference type="SUPFAM" id="SSF51366">
    <property type="entry name" value="Ribulose-phoshate binding barrel"/>
    <property type="match status" value="2"/>
</dbReference>
<evidence type="ECO:0000259" key="18">
    <source>
        <dbReference type="Pfam" id="PF00697"/>
    </source>
</evidence>
<feature type="domain" description="N-(5'phosphoribosyl) anthranilate isomerase (PRAI)" evidence="18">
    <location>
        <begin position="259"/>
        <end position="448"/>
    </location>
</feature>
<comment type="pathway">
    <text evidence="4 15">Amino-acid biosynthesis; L-tryptophan biosynthesis; L-tryptophan from chorismate: step 4/5.</text>
</comment>
<evidence type="ECO:0000313" key="19">
    <source>
        <dbReference type="EMBL" id="EKT56220.1"/>
    </source>
</evidence>
<evidence type="ECO:0000256" key="12">
    <source>
        <dbReference type="ARBA" id="ARBA00023239"/>
    </source>
</evidence>
<keyword evidence="20" id="KW-1185">Reference proteome</keyword>
<dbReference type="PROSITE" id="PS00614">
    <property type="entry name" value="IGPS"/>
    <property type="match status" value="1"/>
</dbReference>
<dbReference type="UniPathway" id="UPA00035">
    <property type="reaction ID" value="UER00042"/>
</dbReference>
<dbReference type="EMBL" id="AKKN01000009">
    <property type="protein sequence ID" value="EKT56220.1"/>
    <property type="molecule type" value="Genomic_DNA"/>
</dbReference>
<dbReference type="GO" id="GO:0000162">
    <property type="term" value="P:L-tryptophan biosynthetic process"/>
    <property type="evidence" value="ECO:0007669"/>
    <property type="project" value="UniProtKB-UniRule"/>
</dbReference>
<dbReference type="Pfam" id="PF00218">
    <property type="entry name" value="IGPS"/>
    <property type="match status" value="1"/>
</dbReference>
<keyword evidence="13" id="KW-0511">Multifunctional enzyme</keyword>
<dbReference type="GO" id="GO:0004640">
    <property type="term" value="F:phosphoribosylanthranilate isomerase activity"/>
    <property type="evidence" value="ECO:0007669"/>
    <property type="project" value="UniProtKB-UniRule"/>
</dbReference>
<comment type="similarity">
    <text evidence="5">In the N-terminal section; belongs to the TrpC family.</text>
</comment>
<dbReference type="HOGENOM" id="CLU_007713_3_1_6"/>
<sequence>MKATVLQKIVDDKVTYLAERKAKQPLDSFLNEVKPTERHFYDALSAKRPVFILECKKASPSKGLIRDDFDPAMIANAYAPYAAAISVLTDEKYFQGNMEYLTIVSQTVKQPVLCKDFIIDEYQIYLARYYQADAILLMLSVLDDEQYLALAKVAHQLNMGVLTEASNEEELQRAIKLKARVVGINNRDLRDLSIDLNRTKILAPKLPEGTIVISESGILRHQHIQFLAPFVNGFLIGSAIMEQENIDVALKKLFIGEHKVCGLTRVQDAKTALCAGATYGGLIFAESSPRKVTLSQASQIIHSTPLQYVGVFRNQSIDFIVHIAEQLALSAVQLHGDEDASYIGELRLRLPKHCEIWKAINMAQPNMTQYDGQPIDLLLLDNGTGGTGKTFDWSIIPESSQYRLMVAGGLNEHNCQQASQLLCNGLDFNSGVEIEPGIKCERKINQVFSLLTA</sequence>
<evidence type="ECO:0000259" key="17">
    <source>
        <dbReference type="Pfam" id="PF00218"/>
    </source>
</evidence>
<evidence type="ECO:0000256" key="14">
    <source>
        <dbReference type="ARBA" id="ARBA00025592"/>
    </source>
</evidence>
<feature type="domain" description="Indole-3-glycerol phosphate synthase" evidence="17">
    <location>
        <begin position="6"/>
        <end position="253"/>
    </location>
</feature>
<evidence type="ECO:0000256" key="3">
    <source>
        <dbReference type="ARBA" id="ARBA00004664"/>
    </source>
</evidence>
<evidence type="ECO:0000256" key="1">
    <source>
        <dbReference type="ARBA" id="ARBA00001164"/>
    </source>
</evidence>
<dbReference type="CDD" id="cd00331">
    <property type="entry name" value="IGPS"/>
    <property type="match status" value="1"/>
</dbReference>
<evidence type="ECO:0000256" key="16">
    <source>
        <dbReference type="HAMAP-Rule" id="MF_00135"/>
    </source>
</evidence>
<comment type="catalytic activity">
    <reaction evidence="2 15">
        <text>1-(2-carboxyphenylamino)-1-deoxy-D-ribulose 5-phosphate + H(+) = (1S,2R)-1-C-(indol-3-yl)glycerol 3-phosphate + CO2 + H2O</text>
        <dbReference type="Rhea" id="RHEA:23476"/>
        <dbReference type="ChEBI" id="CHEBI:15377"/>
        <dbReference type="ChEBI" id="CHEBI:15378"/>
        <dbReference type="ChEBI" id="CHEBI:16526"/>
        <dbReference type="ChEBI" id="CHEBI:58613"/>
        <dbReference type="ChEBI" id="CHEBI:58866"/>
        <dbReference type="EC" id="4.1.1.48"/>
    </reaction>
</comment>
<evidence type="ECO:0000256" key="5">
    <source>
        <dbReference type="ARBA" id="ARBA00007902"/>
    </source>
</evidence>
<dbReference type="FunFam" id="3.20.20.70:FF:000024">
    <property type="entry name" value="Indole-3-glycerol phosphate synthase"/>
    <property type="match status" value="1"/>
</dbReference>
<dbReference type="PANTHER" id="PTHR22854:SF2">
    <property type="entry name" value="INDOLE-3-GLYCEROL-PHOSPHATE SYNTHASE"/>
    <property type="match status" value="1"/>
</dbReference>
<dbReference type="RefSeq" id="WP_008915764.1">
    <property type="nucleotide sequence ID" value="NZ_CM001773.1"/>
</dbReference>
<dbReference type="EC" id="5.3.1.24" evidence="16"/>
<dbReference type="InterPro" id="IPR011060">
    <property type="entry name" value="RibuloseP-bd_barrel"/>
</dbReference>
<dbReference type="GO" id="GO:0004425">
    <property type="term" value="F:indole-3-glycerol-phosphate synthase activity"/>
    <property type="evidence" value="ECO:0007669"/>
    <property type="project" value="UniProtKB-UniRule"/>
</dbReference>
<name>K8WJ16_9GAMM</name>
<dbReference type="EC" id="4.1.1.48" evidence="15"/>
<dbReference type="InterPro" id="IPR045186">
    <property type="entry name" value="Indole-3-glycerol_P_synth"/>
</dbReference>
<keyword evidence="7 15" id="KW-0028">Amino-acid biosynthesis</keyword>
<comment type="function">
    <text evidence="14">Bifunctional enzyme that catalyzes two sequential steps of tryptophan biosynthetic pathway. The first reaction is catalyzed by the isomerase, coded by the TrpF domain; the second reaction is catalyzed by the synthase, coded by the TrpC domain.</text>
</comment>
<dbReference type="Proteomes" id="UP000010290">
    <property type="component" value="Chromosome"/>
</dbReference>
<evidence type="ECO:0000256" key="4">
    <source>
        <dbReference type="ARBA" id="ARBA00004696"/>
    </source>
</evidence>
<keyword evidence="10 15" id="KW-0057">Aromatic amino acid biosynthesis</keyword>
<organism evidence="19 20">
    <name type="scientific">Providencia sneebia DSM 19967</name>
    <dbReference type="NCBI Taxonomy" id="1141660"/>
    <lineage>
        <taxon>Bacteria</taxon>
        <taxon>Pseudomonadati</taxon>
        <taxon>Pseudomonadota</taxon>
        <taxon>Gammaproteobacteria</taxon>
        <taxon>Enterobacterales</taxon>
        <taxon>Morganellaceae</taxon>
        <taxon>Providencia</taxon>
    </lineage>
</organism>
<keyword evidence="9 15" id="KW-0822">Tryptophan biosynthesis</keyword>
<proteinExistence type="inferred from homology"/>
<comment type="similarity">
    <text evidence="16">Belongs to the TrpF family.</text>
</comment>
<comment type="similarity">
    <text evidence="15">Belongs to the TrpC family.</text>
</comment>
<evidence type="ECO:0000256" key="8">
    <source>
        <dbReference type="ARBA" id="ARBA00022793"/>
    </source>
</evidence>
<evidence type="ECO:0000313" key="20">
    <source>
        <dbReference type="Proteomes" id="UP000010290"/>
    </source>
</evidence>
<evidence type="ECO:0000256" key="7">
    <source>
        <dbReference type="ARBA" id="ARBA00022605"/>
    </source>
</evidence>
<dbReference type="NCBIfam" id="NF006945">
    <property type="entry name" value="PRK09427.1"/>
    <property type="match status" value="1"/>
</dbReference>
<comment type="similarity">
    <text evidence="6">In the C-terminal section; belongs to the TrpF family.</text>
</comment>
<dbReference type="InterPro" id="IPR013798">
    <property type="entry name" value="Indole-3-glycerol_P_synth_dom"/>
</dbReference>
<keyword evidence="11 16" id="KW-0413">Isomerase</keyword>
<dbReference type="InterPro" id="IPR013785">
    <property type="entry name" value="Aldolase_TIM"/>
</dbReference>
<evidence type="ECO:0000256" key="11">
    <source>
        <dbReference type="ARBA" id="ARBA00023235"/>
    </source>
</evidence>
<evidence type="ECO:0000256" key="2">
    <source>
        <dbReference type="ARBA" id="ARBA00001633"/>
    </source>
</evidence>
<evidence type="ECO:0000256" key="13">
    <source>
        <dbReference type="ARBA" id="ARBA00023268"/>
    </source>
</evidence>
<comment type="catalytic activity">
    <reaction evidence="1 16">
        <text>N-(5-phospho-beta-D-ribosyl)anthranilate = 1-(2-carboxyphenylamino)-1-deoxy-D-ribulose 5-phosphate</text>
        <dbReference type="Rhea" id="RHEA:21540"/>
        <dbReference type="ChEBI" id="CHEBI:18277"/>
        <dbReference type="ChEBI" id="CHEBI:58613"/>
        <dbReference type="EC" id="5.3.1.24"/>
    </reaction>
</comment>
<dbReference type="NCBIfam" id="NF001377">
    <property type="entry name" value="PRK00278.2-4"/>
    <property type="match status" value="1"/>
</dbReference>